<dbReference type="Proteomes" id="UP000255201">
    <property type="component" value="Unassembled WGS sequence"/>
</dbReference>
<proteinExistence type="predicted"/>
<name>A0A376JZ37_ECOLX</name>
<keyword evidence="2" id="KW-0732">Signal</keyword>
<dbReference type="Proteomes" id="UP000567387">
    <property type="component" value="Unassembled WGS sequence"/>
</dbReference>
<dbReference type="EMBL" id="AASCBU010000014">
    <property type="protein sequence ID" value="EFA8785109.1"/>
    <property type="molecule type" value="Genomic_DNA"/>
</dbReference>
<feature type="signal peptide" evidence="2">
    <location>
        <begin position="1"/>
        <end position="34"/>
    </location>
</feature>
<keyword evidence="1" id="KW-0812">Transmembrane</keyword>
<evidence type="ECO:0000256" key="1">
    <source>
        <dbReference type="SAM" id="Phobius"/>
    </source>
</evidence>
<organism evidence="4 5">
    <name type="scientific">Escherichia coli</name>
    <dbReference type="NCBI Taxonomy" id="562"/>
    <lineage>
        <taxon>Bacteria</taxon>
        <taxon>Pseudomonadati</taxon>
        <taxon>Pseudomonadota</taxon>
        <taxon>Gammaproteobacteria</taxon>
        <taxon>Enterobacterales</taxon>
        <taxon>Enterobacteriaceae</taxon>
        <taxon>Escherichia</taxon>
    </lineage>
</organism>
<evidence type="ECO:0000313" key="3">
    <source>
        <dbReference type="EMBL" id="EFA8785109.1"/>
    </source>
</evidence>
<gene>
    <name evidence="3" type="ORF">C2R31_002964</name>
    <name evidence="4" type="ORF">NCTC10764_04813</name>
</gene>
<keyword evidence="1" id="KW-0472">Membrane</keyword>
<reference evidence="3 6" key="2">
    <citation type="submission" date="2018-08" db="EMBL/GenBank/DDBJ databases">
        <authorList>
            <consortium name="PulseNet: The National Subtyping Network for Foodborne Disease Surveillance"/>
            <person name="Tarr C.L."/>
            <person name="Trees E."/>
            <person name="Katz L.S."/>
            <person name="Carleton-Romer H.A."/>
            <person name="Stroika S."/>
            <person name="Kucerova Z."/>
            <person name="Roache K.F."/>
            <person name="Sabol A.L."/>
            <person name="Besser J."/>
            <person name="Gerner-Smidt P."/>
        </authorList>
    </citation>
    <scope>NUCLEOTIDE SEQUENCE [LARGE SCALE GENOMIC DNA]</scope>
    <source>
        <strain evidence="3 6">PNUSAE011918</strain>
    </source>
</reference>
<accession>A0A376JZ37</accession>
<reference evidence="4 5" key="1">
    <citation type="submission" date="2018-06" db="EMBL/GenBank/DDBJ databases">
        <authorList>
            <consortium name="Pathogen Informatics"/>
            <person name="Doyle S."/>
        </authorList>
    </citation>
    <scope>NUCLEOTIDE SEQUENCE [LARGE SCALE GENOMIC DNA]</scope>
    <source>
        <strain evidence="4 5">NCTC10764</strain>
    </source>
</reference>
<keyword evidence="1" id="KW-1133">Transmembrane helix</keyword>
<feature type="chain" id="PRO_5036070654" description="Phage-related membrane protein" evidence="2">
    <location>
        <begin position="35"/>
        <end position="82"/>
    </location>
</feature>
<evidence type="ECO:0000313" key="6">
    <source>
        <dbReference type="Proteomes" id="UP000567387"/>
    </source>
</evidence>
<evidence type="ECO:0000313" key="5">
    <source>
        <dbReference type="Proteomes" id="UP000255201"/>
    </source>
</evidence>
<evidence type="ECO:0000313" key="4">
    <source>
        <dbReference type="EMBL" id="STE75869.1"/>
    </source>
</evidence>
<dbReference type="RefSeq" id="WP_050486593.1">
    <property type="nucleotide sequence ID" value="NZ_BAAFJW010000013.1"/>
</dbReference>
<feature type="transmembrane region" description="Helical" evidence="1">
    <location>
        <begin position="50"/>
        <end position="72"/>
    </location>
</feature>
<dbReference type="AlphaFoldDB" id="A0A376JZ37"/>
<protein>
    <recommendedName>
        <fullName evidence="7">Phage-related membrane protein</fullName>
    </recommendedName>
</protein>
<evidence type="ECO:0000256" key="2">
    <source>
        <dbReference type="SAM" id="SignalP"/>
    </source>
</evidence>
<dbReference type="EMBL" id="UFZL01000003">
    <property type="protein sequence ID" value="STE75869.1"/>
    <property type="molecule type" value="Genomic_DNA"/>
</dbReference>
<sequence length="82" mass="8435">MFAKMTNLFKGVNKKVAALSFSAASALAVSPSFAGTVDFSSLTNSIDMSSVSAVILSIGVAGVTVYLTFAGVRKVWGALRSI</sequence>
<evidence type="ECO:0008006" key="7">
    <source>
        <dbReference type="Google" id="ProtNLM"/>
    </source>
</evidence>